<dbReference type="Proteomes" id="UP000009376">
    <property type="component" value="Unassembled WGS sequence"/>
</dbReference>
<dbReference type="EMBL" id="GG745553">
    <property type="protein sequence ID" value="EFD92788.1"/>
    <property type="molecule type" value="Genomic_DNA"/>
</dbReference>
<evidence type="ECO:0000256" key="1">
    <source>
        <dbReference type="SAM" id="Phobius"/>
    </source>
</evidence>
<feature type="transmembrane region" description="Helical" evidence="1">
    <location>
        <begin position="70"/>
        <end position="93"/>
    </location>
</feature>
<keyword evidence="1" id="KW-0472">Membrane</keyword>
<organism evidence="2 3">
    <name type="scientific">Candidatus Parvarchaeum acidophilus ARMAN-5</name>
    <dbReference type="NCBI Taxonomy" id="662762"/>
    <lineage>
        <taxon>Archaea</taxon>
        <taxon>Candidatus Parvarchaeota</taxon>
        <taxon>Candidatus Parvarchaeum</taxon>
    </lineage>
</organism>
<sequence length="188" mass="20021">MVLASVAFAISAFSIAAIISGINLGKSSKDKTSAKTLGVIVTLAGIAIFVASLILILGTPYGTGYPAANVQLMFSLLMLIFSFVWITFGMSLLYGWNMSFIGDMTMVLFIYNVIAMVALYFWNSGYAVYNLAAFIIVEVTLFSYLLDEVGFYALTHGKTKAAVQAGFLIFSGVVSILLAVTASGIIAV</sequence>
<proteinExistence type="predicted"/>
<evidence type="ECO:0000313" key="3">
    <source>
        <dbReference type="Proteomes" id="UP000009376"/>
    </source>
</evidence>
<dbReference type="AlphaFoldDB" id="D6GVF0"/>
<feature type="transmembrane region" description="Helical" evidence="1">
    <location>
        <begin position="6"/>
        <end position="25"/>
    </location>
</feature>
<reference evidence="2 3" key="1">
    <citation type="journal article" date="2010" name="Proc. Natl. Acad. Sci. U.S.A.">
        <title>Enigmatic, ultrasmall, uncultivated Archaea.</title>
        <authorList>
            <person name="Baker B.J."/>
            <person name="Comolli L.R."/>
            <person name="Dick G.J."/>
            <person name="Hauser L.J."/>
            <person name="Hyatt D."/>
            <person name="Dill B.D."/>
            <person name="Land M.L."/>
            <person name="Verberkmoes N.C."/>
            <person name="Hettich R.L."/>
            <person name="Banfield J.F."/>
        </authorList>
    </citation>
    <scope>NUCLEOTIDE SEQUENCE [LARGE SCALE GENOMIC DNA]</scope>
</reference>
<accession>D6GVF0</accession>
<feature type="transmembrane region" description="Helical" evidence="1">
    <location>
        <begin position="37"/>
        <end position="58"/>
    </location>
</feature>
<name>D6GVF0_PARA5</name>
<feature type="transmembrane region" description="Helical" evidence="1">
    <location>
        <begin position="167"/>
        <end position="187"/>
    </location>
</feature>
<evidence type="ECO:0000313" key="2">
    <source>
        <dbReference type="EMBL" id="EFD92788.1"/>
    </source>
</evidence>
<feature type="transmembrane region" description="Helical" evidence="1">
    <location>
        <begin position="100"/>
        <end position="122"/>
    </location>
</feature>
<protein>
    <submittedName>
        <fullName evidence="2">Uncharacterized protein</fullName>
    </submittedName>
</protein>
<keyword evidence="1" id="KW-0812">Transmembrane</keyword>
<keyword evidence="1" id="KW-1133">Transmembrane helix</keyword>
<feature type="transmembrane region" description="Helical" evidence="1">
    <location>
        <begin position="128"/>
        <end position="146"/>
    </location>
</feature>
<gene>
    <name evidence="2" type="ORF">BJBARM5_0462</name>
</gene>